<sequence length="55" mass="6361">MNKIEQKLQKSQPNKQIIKFLPIAEQLVSDHCFTAITHLLKKQKNIKGMLLSSQQ</sequence>
<reference evidence="2" key="1">
    <citation type="submission" date="2021-01" db="EMBL/GenBank/DDBJ databases">
        <authorList>
            <consortium name="Genoscope - CEA"/>
            <person name="William W."/>
        </authorList>
    </citation>
    <scope>NUCLEOTIDE SEQUENCE</scope>
</reference>
<organism evidence="2 3">
    <name type="scientific">Paramecium sonneborni</name>
    <dbReference type="NCBI Taxonomy" id="65129"/>
    <lineage>
        <taxon>Eukaryota</taxon>
        <taxon>Sar</taxon>
        <taxon>Alveolata</taxon>
        <taxon>Ciliophora</taxon>
        <taxon>Intramacronucleata</taxon>
        <taxon>Oligohymenophorea</taxon>
        <taxon>Peniculida</taxon>
        <taxon>Parameciidae</taxon>
        <taxon>Paramecium</taxon>
    </lineage>
</organism>
<proteinExistence type="predicted"/>
<name>A0A8S1RTQ6_9CILI</name>
<protein>
    <submittedName>
        <fullName evidence="2">Uncharacterized protein</fullName>
    </submittedName>
</protein>
<accession>A0A8S1RTQ6</accession>
<evidence type="ECO:0000313" key="3">
    <source>
        <dbReference type="Proteomes" id="UP000692954"/>
    </source>
</evidence>
<dbReference type="Proteomes" id="UP000692954">
    <property type="component" value="Unassembled WGS sequence"/>
</dbReference>
<dbReference type="AlphaFoldDB" id="A0A8S1RTQ6"/>
<gene>
    <name evidence="1" type="ORF">PSON_ATCC_30995.1.T2010004</name>
    <name evidence="2" type="ORF">PSON_ATCC_30995.1.T3340003</name>
</gene>
<evidence type="ECO:0000313" key="2">
    <source>
        <dbReference type="EMBL" id="CAD8130820.1"/>
    </source>
</evidence>
<keyword evidence="3" id="KW-1185">Reference proteome</keyword>
<evidence type="ECO:0000313" key="1">
    <source>
        <dbReference type="EMBL" id="CAD8128941.1"/>
    </source>
</evidence>
<comment type="caution">
    <text evidence="2">The sequence shown here is derived from an EMBL/GenBank/DDBJ whole genome shotgun (WGS) entry which is preliminary data.</text>
</comment>
<dbReference type="EMBL" id="CAJJDN010000201">
    <property type="protein sequence ID" value="CAD8128941.1"/>
    <property type="molecule type" value="Genomic_DNA"/>
</dbReference>
<dbReference type="EMBL" id="CAJJDN010000334">
    <property type="protein sequence ID" value="CAD8130820.1"/>
    <property type="molecule type" value="Genomic_DNA"/>
</dbReference>